<proteinExistence type="predicted"/>
<evidence type="ECO:0000313" key="2">
    <source>
        <dbReference type="Proteomes" id="UP000319161"/>
    </source>
</evidence>
<evidence type="ECO:0000313" key="1">
    <source>
        <dbReference type="EMBL" id="QDM56391.1"/>
    </source>
</evidence>
<dbReference type="Proteomes" id="UP000319161">
    <property type="component" value="Segment"/>
</dbReference>
<keyword evidence="2" id="KW-1185">Reference proteome</keyword>
<organism evidence="1 2">
    <name type="scientific">Gordonia phage Sidious</name>
    <dbReference type="NCBI Taxonomy" id="2591118"/>
    <lineage>
        <taxon>Viruses</taxon>
        <taxon>Duplodnaviria</taxon>
        <taxon>Heunggongvirae</taxon>
        <taxon>Uroviricota</taxon>
        <taxon>Caudoviricetes</taxon>
        <taxon>Sidiousvirus</taxon>
        <taxon>Sidiousvirus sidious</taxon>
    </lineage>
</organism>
<dbReference type="GeneID" id="77930918"/>
<gene>
    <name evidence="1" type="primary">44</name>
    <name evidence="1" type="ORF">SEA_SIDIOUS_44</name>
</gene>
<sequence>MSFTSRSMYAEVDLDMFMRALRRSGMSYQELADEATRELRKIARSERRKRRPDNVPAGVSKALIGQIVNGAAKSTHELRGLAIERALEVSDGGLFVPRVVRGSGPTNRRVAS</sequence>
<protein>
    <submittedName>
        <fullName evidence="1">Cro protein</fullName>
    </submittedName>
</protein>
<reference evidence="1 2" key="1">
    <citation type="submission" date="2019-05" db="EMBL/GenBank/DDBJ databases">
        <authorList>
            <person name="Burnell J."/>
            <person name="Dorr H."/>
            <person name="Griffin H."/>
            <person name="Jordan N."/>
            <person name="Molloy S.D."/>
            <person name="Garlena R.A."/>
            <person name="Russell D.A."/>
            <person name="Pope W.H."/>
            <person name="Jacobs-Sera D."/>
            <person name="Hatfull G.F."/>
        </authorList>
    </citation>
    <scope>NUCLEOTIDE SEQUENCE [LARGE SCALE GENOMIC DNA]</scope>
</reference>
<dbReference type="RefSeq" id="YP_010655062.1">
    <property type="nucleotide sequence ID" value="NC_070819.1"/>
</dbReference>
<dbReference type="KEGG" id="vg:77930918"/>
<accession>A0A515MI97</accession>
<dbReference type="EMBL" id="MK967384">
    <property type="protein sequence ID" value="QDM56391.1"/>
    <property type="molecule type" value="Genomic_DNA"/>
</dbReference>
<name>A0A515MI97_9CAUD</name>